<evidence type="ECO:0000313" key="12">
    <source>
        <dbReference type="Proteomes" id="UP000244727"/>
    </source>
</evidence>
<dbReference type="SMART" id="SM00279">
    <property type="entry name" value="HhH2"/>
    <property type="match status" value="1"/>
</dbReference>
<dbReference type="InterPro" id="IPR006085">
    <property type="entry name" value="XPG_DNA_repair_N"/>
</dbReference>
<evidence type="ECO:0000313" key="11">
    <source>
        <dbReference type="EMBL" id="AWB26649.1"/>
    </source>
</evidence>
<keyword evidence="5" id="KW-0378">Hydrolase</keyword>
<feature type="domain" description="XPG N-terminal" evidence="10">
    <location>
        <begin position="1"/>
        <end position="103"/>
    </location>
</feature>
<evidence type="ECO:0000256" key="7">
    <source>
        <dbReference type="ARBA" id="ARBA00024702"/>
    </source>
</evidence>
<protein>
    <recommendedName>
        <fullName evidence="8">Flap endonuclease-1</fullName>
    </recommendedName>
</protein>
<dbReference type="PRINTS" id="PR00853">
    <property type="entry name" value="XPGRADSUPER"/>
</dbReference>
<dbReference type="InterPro" id="IPR029060">
    <property type="entry name" value="PIN-like_dom_sf"/>
</dbReference>
<dbReference type="PANTHER" id="PTHR11081">
    <property type="entry name" value="FLAP ENDONUCLEASE FAMILY MEMBER"/>
    <property type="match status" value="1"/>
</dbReference>
<dbReference type="InterPro" id="IPR008918">
    <property type="entry name" value="HhH2"/>
</dbReference>
<dbReference type="EMBL" id="CP028858">
    <property type="protein sequence ID" value="AWB26649.1"/>
    <property type="molecule type" value="Genomic_DNA"/>
</dbReference>
<evidence type="ECO:0000256" key="3">
    <source>
        <dbReference type="ARBA" id="ARBA00022723"/>
    </source>
</evidence>
<dbReference type="SUPFAM" id="SSF47807">
    <property type="entry name" value="5' to 3' exonuclease, C-terminal subdomain"/>
    <property type="match status" value="1"/>
</dbReference>
<dbReference type="Pfam" id="PF00867">
    <property type="entry name" value="XPG_I"/>
    <property type="match status" value="1"/>
</dbReference>
<dbReference type="GO" id="GO:0046872">
    <property type="term" value="F:metal ion binding"/>
    <property type="evidence" value="ECO:0007669"/>
    <property type="project" value="UniProtKB-KW"/>
</dbReference>
<evidence type="ECO:0000259" key="10">
    <source>
        <dbReference type="SMART" id="SM00485"/>
    </source>
</evidence>
<keyword evidence="4 11" id="KW-0255">Endonuclease</keyword>
<keyword evidence="6" id="KW-0460">Magnesium</keyword>
<evidence type="ECO:0000256" key="1">
    <source>
        <dbReference type="ARBA" id="ARBA00001946"/>
    </source>
</evidence>
<evidence type="ECO:0000256" key="4">
    <source>
        <dbReference type="ARBA" id="ARBA00022759"/>
    </source>
</evidence>
<dbReference type="Proteomes" id="UP000244727">
    <property type="component" value="Chromosome"/>
</dbReference>
<comment type="function">
    <text evidence="7">Structure-specific nuclease with 5'-flap endonuclease and 5'-3' exonuclease activities involved in DNA replication and repair. During DNA replication, cleaves the 5'-overhanging flap structure that is generated by displacement synthesis when DNA polymerase encounters the 5'-end of a downstream Okazaki fragment. Binds the unpaired 3'-DNA end and kinks the DNA to facilitate 5' cleavage specificity. Cleaves one nucleotide into the double-stranded DNA from the junction in flap DNA, leaving a nick for ligation. Also involved in the base excision repair (BER) pathway. Acts as a genome stabilization factor that prevents flaps from equilibrating into structures that lead to duplications and deletions. Also possesses 5'-3' exonuclease activity on nicked or gapped double-stranded DNA.</text>
</comment>
<dbReference type="SMART" id="SM00484">
    <property type="entry name" value="XPGI"/>
    <property type="match status" value="1"/>
</dbReference>
<dbReference type="CDD" id="cd09867">
    <property type="entry name" value="PIN_FEN1"/>
    <property type="match status" value="1"/>
</dbReference>
<dbReference type="SUPFAM" id="SSF88723">
    <property type="entry name" value="PIN domain-like"/>
    <property type="match status" value="1"/>
</dbReference>
<sequence length="326" mass="35748">MGNADLRDLAVLEPIDPSAMAGATIAIDAHNWLYRYLTTTVRWTNAAAYTTSDGREVAHLLGTLKGLPTLFEADLTPIFVFDGATVDMKDDEVADRRAARERTEDALEDAREAGDPVEIARLDSQRQSLSPEMIETTIELLDHLGVPVVKAPAEGEAQAAHMAATEAVDYVGTEDYDALLFGAPQTLRRLTSSDDTELMDLKATLDEHAISREQLIDVAILCGTDFNDGVSGYGPVTAVDAVREHGTLAGVFEAEDVFVEHADRIRDLFLDPPVTDDYSFDTSIDPDLEAARAFCETEWEIASDELDRPFERIEDTLVQTGLDQWG</sequence>
<gene>
    <name evidence="11" type="primary">fen</name>
    <name evidence="11" type="ORF">HARCEL1_02435</name>
</gene>
<dbReference type="KEGG" id="harc:HARCEL1_02435"/>
<dbReference type="GO" id="GO:0017108">
    <property type="term" value="F:5'-flap endonuclease activity"/>
    <property type="evidence" value="ECO:0007669"/>
    <property type="project" value="TreeGrafter"/>
</dbReference>
<dbReference type="NCBIfam" id="TIGR03674">
    <property type="entry name" value="fen_arch"/>
    <property type="match status" value="1"/>
</dbReference>
<organism evidence="11 12">
    <name type="scientific">Halococcoides cellulosivorans</name>
    <dbReference type="NCBI Taxonomy" id="1679096"/>
    <lineage>
        <taxon>Archaea</taxon>
        <taxon>Methanobacteriati</taxon>
        <taxon>Methanobacteriota</taxon>
        <taxon>Stenosarchaea group</taxon>
        <taxon>Halobacteria</taxon>
        <taxon>Halobacteriales</taxon>
        <taxon>Haloarculaceae</taxon>
        <taxon>Halococcoides</taxon>
    </lineage>
</organism>
<dbReference type="RefSeq" id="WP_108381018.1">
    <property type="nucleotide sequence ID" value="NZ_CP028858.1"/>
</dbReference>
<evidence type="ECO:0000256" key="5">
    <source>
        <dbReference type="ARBA" id="ARBA00022801"/>
    </source>
</evidence>
<dbReference type="InterPro" id="IPR006084">
    <property type="entry name" value="XPG/Rad2"/>
</dbReference>
<evidence type="ECO:0000256" key="8">
    <source>
        <dbReference type="NCBIfam" id="TIGR03674"/>
    </source>
</evidence>
<evidence type="ECO:0000256" key="6">
    <source>
        <dbReference type="ARBA" id="ARBA00022842"/>
    </source>
</evidence>
<keyword evidence="2" id="KW-0540">Nuclease</keyword>
<dbReference type="SMART" id="SM00485">
    <property type="entry name" value="XPGN"/>
    <property type="match status" value="1"/>
</dbReference>
<dbReference type="GeneID" id="36511328"/>
<keyword evidence="12" id="KW-1185">Reference proteome</keyword>
<dbReference type="InterPro" id="IPR019973">
    <property type="entry name" value="Flap_endonuc_arc"/>
</dbReference>
<proteinExistence type="predicted"/>
<dbReference type="Gene3D" id="1.10.150.20">
    <property type="entry name" value="5' to 3' exonuclease, C-terminal subdomain"/>
    <property type="match status" value="1"/>
</dbReference>
<feature type="domain" description="XPG-I" evidence="9">
    <location>
        <begin position="142"/>
        <end position="210"/>
    </location>
</feature>
<dbReference type="Pfam" id="PF00752">
    <property type="entry name" value="XPG_N"/>
    <property type="match status" value="1"/>
</dbReference>
<dbReference type="InterPro" id="IPR006086">
    <property type="entry name" value="XPG-I_dom"/>
</dbReference>
<dbReference type="PANTHER" id="PTHR11081:SF9">
    <property type="entry name" value="FLAP ENDONUCLEASE 1"/>
    <property type="match status" value="1"/>
</dbReference>
<evidence type="ECO:0000256" key="2">
    <source>
        <dbReference type="ARBA" id="ARBA00022722"/>
    </source>
</evidence>
<comment type="cofactor">
    <cofactor evidence="1">
        <name>Mg(2+)</name>
        <dbReference type="ChEBI" id="CHEBI:18420"/>
    </cofactor>
</comment>
<dbReference type="AlphaFoldDB" id="A0A2R4WYM6"/>
<evidence type="ECO:0000259" key="9">
    <source>
        <dbReference type="SMART" id="SM00484"/>
    </source>
</evidence>
<name>A0A2R4WYM6_9EURY</name>
<dbReference type="CDD" id="cd09903">
    <property type="entry name" value="H3TH_FEN1-Arc"/>
    <property type="match status" value="1"/>
</dbReference>
<dbReference type="Gene3D" id="3.40.50.1010">
    <property type="entry name" value="5'-nuclease"/>
    <property type="match status" value="1"/>
</dbReference>
<dbReference type="GO" id="GO:0003677">
    <property type="term" value="F:DNA binding"/>
    <property type="evidence" value="ECO:0007669"/>
    <property type="project" value="InterPro"/>
</dbReference>
<keyword evidence="3" id="KW-0479">Metal-binding</keyword>
<accession>A0A2R4WYM6</accession>
<dbReference type="InterPro" id="IPR036279">
    <property type="entry name" value="5-3_exonuclease_C_sf"/>
</dbReference>
<reference evidence="11 12" key="1">
    <citation type="submission" date="2018-04" db="EMBL/GenBank/DDBJ databases">
        <title>Halococcoides cellulosivorans gen. nov., sp. nov., an extremely halophilic cellulose-utilizing haloarchaeon from hypersaline lakes.</title>
        <authorList>
            <person name="Sorokin D.Y."/>
            <person name="Toshchakov S.V."/>
            <person name="Samarov N.I."/>
            <person name="Korzhenkov A."/>
            <person name="Kublanov I.V."/>
        </authorList>
    </citation>
    <scope>NUCLEOTIDE SEQUENCE [LARGE SCALE GENOMIC DNA]</scope>
    <source>
        <strain evidence="11 12">HArcel1</strain>
    </source>
</reference>